<dbReference type="Pfam" id="PF03838">
    <property type="entry name" value="RecU"/>
    <property type="match status" value="1"/>
</dbReference>
<dbReference type="InterPro" id="IPR011335">
    <property type="entry name" value="Restrct_endonuc-II-like"/>
</dbReference>
<keyword evidence="15" id="KW-1185">Reference proteome</keyword>
<dbReference type="KEGG" id="mhl:MHLP_01030"/>
<evidence type="ECO:0000256" key="6">
    <source>
        <dbReference type="ARBA" id="ARBA00022759"/>
    </source>
</evidence>
<evidence type="ECO:0000256" key="9">
    <source>
        <dbReference type="ARBA" id="ARBA00022842"/>
    </source>
</evidence>
<evidence type="ECO:0000256" key="10">
    <source>
        <dbReference type="ARBA" id="ARBA00023172"/>
    </source>
</evidence>
<evidence type="ECO:0000256" key="7">
    <source>
        <dbReference type="ARBA" id="ARBA00022763"/>
    </source>
</evidence>
<dbReference type="InterPro" id="IPR004612">
    <property type="entry name" value="Resolv_RecU"/>
</dbReference>
<dbReference type="OrthoDB" id="9783592at2"/>
<evidence type="ECO:0000256" key="11">
    <source>
        <dbReference type="ARBA" id="ARBA00023204"/>
    </source>
</evidence>
<evidence type="ECO:0000256" key="8">
    <source>
        <dbReference type="ARBA" id="ARBA00022801"/>
    </source>
</evidence>
<organism evidence="14 15">
    <name type="scientific">Mycoplasma haematolamae (strain Purdue)</name>
    <dbReference type="NCBI Taxonomy" id="1212765"/>
    <lineage>
        <taxon>Bacteria</taxon>
        <taxon>Bacillati</taxon>
        <taxon>Mycoplasmatota</taxon>
        <taxon>Mollicutes</taxon>
        <taxon>Mycoplasmataceae</taxon>
        <taxon>Mycoplasma</taxon>
    </lineage>
</organism>
<keyword evidence="6 14" id="KW-0255">Endonuclease</keyword>
<evidence type="ECO:0000256" key="4">
    <source>
        <dbReference type="ARBA" id="ARBA00022722"/>
    </source>
</evidence>
<comment type="subcellular location">
    <subcellularLocation>
        <location evidence="2">Cytoplasm</location>
    </subcellularLocation>
</comment>
<dbReference type="GO" id="GO:0016787">
    <property type="term" value="F:hydrolase activity"/>
    <property type="evidence" value="ECO:0007669"/>
    <property type="project" value="UniProtKB-KW"/>
</dbReference>
<keyword evidence="3" id="KW-0963">Cytoplasm</keyword>
<keyword evidence="9" id="KW-0460">Magnesium</keyword>
<dbReference type="STRING" id="1212765.MHLP_01030"/>
<keyword evidence="10" id="KW-0233">DNA recombination</keyword>
<dbReference type="HOGENOM" id="CLU_096340_2_0_14"/>
<evidence type="ECO:0000256" key="5">
    <source>
        <dbReference type="ARBA" id="ARBA00022723"/>
    </source>
</evidence>
<dbReference type="AlphaFoldDB" id="I7CEV5"/>
<keyword evidence="4" id="KW-0540">Nuclease</keyword>
<comment type="cofactor">
    <cofactor evidence="1">
        <name>Mg(2+)</name>
        <dbReference type="ChEBI" id="CHEBI:18420"/>
    </cofactor>
</comment>
<dbReference type="GO" id="GO:0046872">
    <property type="term" value="F:metal ion binding"/>
    <property type="evidence" value="ECO:0007669"/>
    <property type="project" value="UniProtKB-KW"/>
</dbReference>
<reference evidence="15" key="2">
    <citation type="submission" date="2012-07" db="EMBL/GenBank/DDBJ databases">
        <title>Complete genome sequence of 'Candidatus Mycoplasma haemolamae'.</title>
        <authorList>
            <person name="Guimaraes A.M.S."/>
            <person name="Toth B."/>
            <person name="Santos A.P."/>
            <person name="Nascimento N.C."/>
            <person name="Sojka J.E."/>
            <person name="Messick J.B."/>
        </authorList>
    </citation>
    <scope>NUCLEOTIDE SEQUENCE [LARGE SCALE GENOMIC DNA]</scope>
    <source>
        <strain evidence="15">Purdue</strain>
    </source>
</reference>
<name>I7CEV5_MYCHA</name>
<keyword evidence="5" id="KW-0479">Metal-binding</keyword>
<proteinExistence type="inferred from homology"/>
<dbReference type="PATRIC" id="fig|1212765.3.peg.233"/>
<evidence type="ECO:0000256" key="13">
    <source>
        <dbReference type="ARBA" id="ARBA00029523"/>
    </source>
</evidence>
<dbReference type="InterPro" id="IPR011856">
    <property type="entry name" value="tRNA_endonuc-like_dom_sf"/>
</dbReference>
<evidence type="ECO:0000256" key="1">
    <source>
        <dbReference type="ARBA" id="ARBA00001946"/>
    </source>
</evidence>
<accession>I7CEV5</accession>
<dbReference type="GO" id="GO:0006310">
    <property type="term" value="P:DNA recombination"/>
    <property type="evidence" value="ECO:0007669"/>
    <property type="project" value="UniProtKB-KW"/>
</dbReference>
<evidence type="ECO:0000256" key="3">
    <source>
        <dbReference type="ARBA" id="ARBA00022490"/>
    </source>
</evidence>
<dbReference type="Proteomes" id="UP000006502">
    <property type="component" value="Chromosome"/>
</dbReference>
<gene>
    <name evidence="14" type="primary">recU</name>
    <name evidence="14" type="ordered locus">MHLP_01030</name>
</gene>
<comment type="similarity">
    <text evidence="12">Belongs to the RecU family.</text>
</comment>
<evidence type="ECO:0000313" key="14">
    <source>
        <dbReference type="EMBL" id="AFO51786.1"/>
    </source>
</evidence>
<keyword evidence="11" id="KW-0234">DNA repair</keyword>
<reference evidence="14 15" key="1">
    <citation type="journal article" date="2012" name="J. Bacteriol.">
        <title>Genome Sequence of "Candidatus Mycoplasma haemolamae" Strain Purdue, a Red Blood Cell Pathogen of Alpacas (Vicugna pacos) and Llamas (Lama glama).</title>
        <authorList>
            <person name="Guimaraes A.M."/>
            <person name="Toth B."/>
            <person name="Santos A.P."/>
            <person name="do Nascimento N.C."/>
            <person name="Kritchevsky J.E."/>
            <person name="Messick J.B."/>
        </authorList>
    </citation>
    <scope>NUCLEOTIDE SEQUENCE [LARGE SCALE GENOMIC DNA]</scope>
    <source>
        <strain evidence="14 15">Purdue</strain>
    </source>
</reference>
<evidence type="ECO:0000256" key="2">
    <source>
        <dbReference type="ARBA" id="ARBA00004496"/>
    </source>
</evidence>
<sequence length="184" mass="21700">MGRYITHNNRGSIVEQLMLNTSEYYRSNGIAYFRKSNPEYSHVSKRGRSSLSMLDEDSFRIRLISKGDLDYYGVYKGKYFGIELKETKRQEFCLSLLKEHQWTQLEEISSCGGISLLLIHFLHKESSFWLISYSQLLKLRSEKKRKIFSLEEFKKVKAFELSITYPYVFDLVPVLDQLISHLKS</sequence>
<dbReference type="SUPFAM" id="SSF52980">
    <property type="entry name" value="Restriction endonuclease-like"/>
    <property type="match status" value="1"/>
</dbReference>
<evidence type="ECO:0000313" key="15">
    <source>
        <dbReference type="Proteomes" id="UP000006502"/>
    </source>
</evidence>
<evidence type="ECO:0000256" key="12">
    <source>
        <dbReference type="ARBA" id="ARBA00023447"/>
    </source>
</evidence>
<dbReference type="GO" id="GO:0005737">
    <property type="term" value="C:cytoplasm"/>
    <property type="evidence" value="ECO:0007669"/>
    <property type="project" value="UniProtKB-SubCell"/>
</dbReference>
<keyword evidence="8" id="KW-0378">Hydrolase</keyword>
<dbReference type="Gene3D" id="3.40.1350.10">
    <property type="match status" value="1"/>
</dbReference>
<dbReference type="EMBL" id="CP003731">
    <property type="protein sequence ID" value="AFO51786.1"/>
    <property type="molecule type" value="Genomic_DNA"/>
</dbReference>
<dbReference type="GO" id="GO:0003676">
    <property type="term" value="F:nucleic acid binding"/>
    <property type="evidence" value="ECO:0007669"/>
    <property type="project" value="InterPro"/>
</dbReference>
<keyword evidence="7" id="KW-0227">DNA damage</keyword>
<dbReference type="GO" id="GO:0006281">
    <property type="term" value="P:DNA repair"/>
    <property type="evidence" value="ECO:0007669"/>
    <property type="project" value="UniProtKB-KW"/>
</dbReference>
<protein>
    <recommendedName>
        <fullName evidence="13">Holliday junction resolvase RecU</fullName>
    </recommendedName>
</protein>
<dbReference type="GO" id="GO:0004519">
    <property type="term" value="F:endonuclease activity"/>
    <property type="evidence" value="ECO:0007669"/>
    <property type="project" value="UniProtKB-KW"/>
</dbReference>